<dbReference type="Pfam" id="PF02517">
    <property type="entry name" value="Rce1-like"/>
    <property type="match status" value="1"/>
</dbReference>
<dbReference type="GO" id="GO:0008237">
    <property type="term" value="F:metallopeptidase activity"/>
    <property type="evidence" value="ECO:0007669"/>
    <property type="project" value="UniProtKB-KW"/>
</dbReference>
<keyword evidence="1" id="KW-0812">Transmembrane</keyword>
<keyword evidence="3" id="KW-0645">Protease</keyword>
<feature type="transmembrane region" description="Helical" evidence="1">
    <location>
        <begin position="112"/>
        <end position="133"/>
    </location>
</feature>
<feature type="transmembrane region" description="Helical" evidence="1">
    <location>
        <begin position="82"/>
        <end position="106"/>
    </location>
</feature>
<keyword evidence="3" id="KW-0378">Hydrolase</keyword>
<dbReference type="OrthoDB" id="7057423at2"/>
<keyword evidence="4" id="KW-1185">Reference proteome</keyword>
<evidence type="ECO:0000313" key="4">
    <source>
        <dbReference type="Proteomes" id="UP000305881"/>
    </source>
</evidence>
<dbReference type="Proteomes" id="UP000305881">
    <property type="component" value="Chromosome"/>
</dbReference>
<feature type="transmembrane region" description="Helical" evidence="1">
    <location>
        <begin position="202"/>
        <end position="219"/>
    </location>
</feature>
<keyword evidence="3" id="KW-0482">Metalloprotease</keyword>
<keyword evidence="1" id="KW-0472">Membrane</keyword>
<dbReference type="KEGG" id="mbur:EQU24_00550"/>
<feature type="transmembrane region" description="Helical" evidence="1">
    <location>
        <begin position="7"/>
        <end position="29"/>
    </location>
</feature>
<sequence>MKYLVYILMPLAVLLVAASLGCVLGYLIWLGFGDQFPLHKIISKVGKLFLVLSIFPVMAVLHLKGRDLGFADKATMLRQFGYGLGLGVLTLLPVFIVLYLTGVHVIDEARSWSFAWVLQKFVTGFLLALLISLAEEPIFRGILFAGLKQRMPVIGAVLISSFYYGILHFLDSHSRFANEEVTFFSGFILLKEALLNVLNPDILSAFLALFMVGAFLGVVRSRVPNSLALCIGCHTAWVWQIKFNKSLFNVDPQSPNLYLVSSYDGVVGPLVTVWMFLVLFCYIGYRYLKLR</sequence>
<feature type="transmembrane region" description="Helical" evidence="1">
    <location>
        <begin position="263"/>
        <end position="285"/>
    </location>
</feature>
<dbReference type="STRING" id="675511.GCA_000341735_02894"/>
<dbReference type="GO" id="GO:0004175">
    <property type="term" value="F:endopeptidase activity"/>
    <property type="evidence" value="ECO:0007669"/>
    <property type="project" value="UniProtKB-ARBA"/>
</dbReference>
<protein>
    <submittedName>
        <fullName evidence="3">CPBP family intramembrane metalloprotease</fullName>
    </submittedName>
</protein>
<gene>
    <name evidence="3" type="ORF">EQU24_00550</name>
</gene>
<evidence type="ECO:0000313" key="3">
    <source>
        <dbReference type="EMBL" id="QCW80915.1"/>
    </source>
</evidence>
<dbReference type="RefSeq" id="WP_017841379.1">
    <property type="nucleotide sequence ID" value="NZ_CP035467.1"/>
</dbReference>
<name>A0A4V1IJC4_METBY</name>
<evidence type="ECO:0000259" key="2">
    <source>
        <dbReference type="Pfam" id="PF02517"/>
    </source>
</evidence>
<dbReference type="AlphaFoldDB" id="A0A4V1IJC4"/>
<dbReference type="PANTHER" id="PTHR39430:SF1">
    <property type="entry name" value="PROTEASE"/>
    <property type="match status" value="1"/>
</dbReference>
<dbReference type="EMBL" id="CP035467">
    <property type="protein sequence ID" value="QCW80915.1"/>
    <property type="molecule type" value="Genomic_DNA"/>
</dbReference>
<feature type="transmembrane region" description="Helical" evidence="1">
    <location>
        <begin position="153"/>
        <end position="170"/>
    </location>
</feature>
<organism evidence="3 4">
    <name type="scientific">Methylotuvimicrobium buryatense</name>
    <name type="common">Methylomicrobium buryatense</name>
    <dbReference type="NCBI Taxonomy" id="95641"/>
    <lineage>
        <taxon>Bacteria</taxon>
        <taxon>Pseudomonadati</taxon>
        <taxon>Pseudomonadota</taxon>
        <taxon>Gammaproteobacteria</taxon>
        <taxon>Methylococcales</taxon>
        <taxon>Methylococcaceae</taxon>
        <taxon>Methylotuvimicrobium</taxon>
    </lineage>
</organism>
<accession>A0A4V1IJC4</accession>
<dbReference type="PANTHER" id="PTHR39430">
    <property type="entry name" value="MEMBRANE-ASSOCIATED PROTEASE-RELATED"/>
    <property type="match status" value="1"/>
</dbReference>
<keyword evidence="1" id="KW-1133">Transmembrane helix</keyword>
<evidence type="ECO:0000256" key="1">
    <source>
        <dbReference type="SAM" id="Phobius"/>
    </source>
</evidence>
<feature type="transmembrane region" description="Helical" evidence="1">
    <location>
        <begin position="41"/>
        <end position="61"/>
    </location>
</feature>
<dbReference type="InterPro" id="IPR003675">
    <property type="entry name" value="Rce1/LyrA-like_dom"/>
</dbReference>
<feature type="domain" description="CAAX prenyl protease 2/Lysostaphin resistance protein A-like" evidence="2">
    <location>
        <begin position="121"/>
        <end position="238"/>
    </location>
</feature>
<dbReference type="GO" id="GO:0006508">
    <property type="term" value="P:proteolysis"/>
    <property type="evidence" value="ECO:0007669"/>
    <property type="project" value="UniProtKB-KW"/>
</dbReference>
<reference evidence="4" key="1">
    <citation type="journal article" date="2019" name="J. Bacteriol.">
        <title>A Mutagenic Screen Identifies a TonB-Dependent Receptor Required for the Lanthanide Metal Switch in the Type I Methanotroph 'Methylotuvimicrobium buryatense' 5GB1C.</title>
        <authorList>
            <person name="Groom J.D."/>
            <person name="Ford S.M."/>
            <person name="Pesesky M.W."/>
            <person name="Lidstrom M.E."/>
        </authorList>
    </citation>
    <scope>NUCLEOTIDE SEQUENCE [LARGE SCALE GENOMIC DNA]</scope>
    <source>
        <strain evidence="4">5GB1C</strain>
    </source>
</reference>
<feature type="transmembrane region" description="Helical" evidence="1">
    <location>
        <begin position="226"/>
        <end position="243"/>
    </location>
</feature>
<dbReference type="GO" id="GO:0080120">
    <property type="term" value="P:CAAX-box protein maturation"/>
    <property type="evidence" value="ECO:0007669"/>
    <property type="project" value="UniProtKB-ARBA"/>
</dbReference>
<proteinExistence type="predicted"/>
<dbReference type="PROSITE" id="PS51257">
    <property type="entry name" value="PROKAR_LIPOPROTEIN"/>
    <property type="match status" value="1"/>
</dbReference>